<dbReference type="InterPro" id="IPR007229">
    <property type="entry name" value="Nic_PRibTrfase-Fam"/>
</dbReference>
<feature type="domain" description="Nicotinate phosphoribosyltransferase N-terminal" evidence="10">
    <location>
        <begin position="10"/>
        <end position="134"/>
    </location>
</feature>
<dbReference type="GeneID" id="78506780"/>
<dbReference type="CDD" id="cd01570">
    <property type="entry name" value="NAPRTase_A"/>
    <property type="match status" value="1"/>
</dbReference>
<dbReference type="Proteomes" id="UP000215383">
    <property type="component" value="Chromosome 1"/>
</dbReference>
<dbReference type="InterPro" id="IPR013785">
    <property type="entry name" value="Aldolase_TIM"/>
</dbReference>
<feature type="domain" description="Nicotinate phosphoribosyltransferase C-terminal" evidence="11">
    <location>
        <begin position="364"/>
        <end position="473"/>
    </location>
</feature>
<keyword evidence="5 9" id="KW-0436">Ligase</keyword>
<evidence type="ECO:0000259" key="10">
    <source>
        <dbReference type="Pfam" id="PF17767"/>
    </source>
</evidence>
<dbReference type="NCBIfam" id="NF006695">
    <property type="entry name" value="PRK09243.1-2"/>
    <property type="match status" value="1"/>
</dbReference>
<keyword evidence="13" id="KW-1185">Reference proteome</keyword>
<evidence type="ECO:0000256" key="9">
    <source>
        <dbReference type="RuleBase" id="RU365100"/>
    </source>
</evidence>
<dbReference type="PANTHER" id="PTHR11098:SF1">
    <property type="entry name" value="NICOTINATE PHOSPHORIBOSYLTRANSFERASE"/>
    <property type="match status" value="1"/>
</dbReference>
<evidence type="ECO:0000256" key="7">
    <source>
        <dbReference type="ARBA" id="ARBA00022679"/>
    </source>
</evidence>
<accession>A0A239TIB1</accession>
<dbReference type="SUPFAM" id="SSF54675">
    <property type="entry name" value="Nicotinate/Quinolinate PRTase N-terminal domain-like"/>
    <property type="match status" value="1"/>
</dbReference>
<gene>
    <name evidence="12" type="ORF">SAMEA4364220_00755</name>
</gene>
<comment type="pathway">
    <text evidence="1 9">Cofactor biosynthesis; NAD(+) biosynthesis; nicotinate D-ribonucleotide from nicotinate: step 1/1.</text>
</comment>
<proteinExistence type="inferred from homology"/>
<dbReference type="InterPro" id="IPR036068">
    <property type="entry name" value="Nicotinate_pribotase-like_C"/>
</dbReference>
<dbReference type="NCBIfam" id="NF009131">
    <property type="entry name" value="PRK12484.1"/>
    <property type="match status" value="1"/>
</dbReference>
<keyword evidence="4" id="KW-0597">Phosphoprotein</keyword>
<dbReference type="InterPro" id="IPR006405">
    <property type="entry name" value="Nic_PRibTrfase_pncB"/>
</dbReference>
<reference evidence="12 13" key="1">
    <citation type="submission" date="2017-06" db="EMBL/GenBank/DDBJ databases">
        <authorList>
            <consortium name="Pathogen Informatics"/>
        </authorList>
    </citation>
    <scope>NUCLEOTIDE SEQUENCE [LARGE SCALE GENOMIC DNA]</scope>
    <source>
        <strain evidence="12 13">NCTC10570</strain>
    </source>
</reference>
<evidence type="ECO:0000313" key="12">
    <source>
        <dbReference type="EMBL" id="SNU97436.1"/>
    </source>
</evidence>
<comment type="function">
    <text evidence="9">Catalyzes the first step in the biosynthesis of NAD from nicotinic acid, the ATP-dependent synthesis of beta-nicotinate D-ribonucleotide from nicotinate and 5-phospho-D-ribose 1-phosphate.</text>
</comment>
<evidence type="ECO:0000256" key="2">
    <source>
        <dbReference type="ARBA" id="ARBA00010897"/>
    </source>
</evidence>
<dbReference type="GO" id="GO:0004516">
    <property type="term" value="F:nicotinate phosphoribosyltransferase activity"/>
    <property type="evidence" value="ECO:0007669"/>
    <property type="project" value="UniProtKB-UniRule"/>
</dbReference>
<dbReference type="Pfam" id="PF17956">
    <property type="entry name" value="NAPRTase_C"/>
    <property type="match status" value="1"/>
</dbReference>
<evidence type="ECO:0000256" key="5">
    <source>
        <dbReference type="ARBA" id="ARBA00022598"/>
    </source>
</evidence>
<dbReference type="InterPro" id="IPR040727">
    <property type="entry name" value="NAPRTase_N"/>
</dbReference>
<dbReference type="GO" id="GO:0005829">
    <property type="term" value="C:cytosol"/>
    <property type="evidence" value="ECO:0007669"/>
    <property type="project" value="TreeGrafter"/>
</dbReference>
<name>A0A239TIB1_9FIRM</name>
<dbReference type="AlphaFoldDB" id="A0A239TIB1"/>
<evidence type="ECO:0000259" key="11">
    <source>
        <dbReference type="Pfam" id="PF17956"/>
    </source>
</evidence>
<comment type="similarity">
    <text evidence="2 9">Belongs to the NAPRTase family.</text>
</comment>
<dbReference type="RefSeq" id="WP_027889605.1">
    <property type="nucleotide sequence ID" value="NZ_LT906446.1"/>
</dbReference>
<keyword evidence="7 9" id="KW-0808">Transferase</keyword>
<organism evidence="12 13">
    <name type="scientific">Megamonas hypermegale</name>
    <dbReference type="NCBI Taxonomy" id="158847"/>
    <lineage>
        <taxon>Bacteria</taxon>
        <taxon>Bacillati</taxon>
        <taxon>Bacillota</taxon>
        <taxon>Negativicutes</taxon>
        <taxon>Selenomonadales</taxon>
        <taxon>Selenomonadaceae</taxon>
        <taxon>Megamonas</taxon>
    </lineage>
</organism>
<dbReference type="NCBIfam" id="TIGR01513">
    <property type="entry name" value="NAPRTase_put"/>
    <property type="match status" value="1"/>
</dbReference>
<dbReference type="GO" id="GO:0034355">
    <property type="term" value="P:NAD+ biosynthetic process via the salvage pathway"/>
    <property type="evidence" value="ECO:0007669"/>
    <property type="project" value="TreeGrafter"/>
</dbReference>
<sequence>MNSKNENLAMLCDFYEFTMGNGYLKNNLHNKNVYFDVFFRNIPDDGGFAIAAGLQQVIEYIEDLHFNEEDIEYFRSKNLFSDDFIDYLKNFHFTGDIYAVPEGTCIFPREPIMTIKAPAIEAQILETFVLLALNHQSLIATKANRIVRAAQGRAVLEFGSRRAQGADGAVKGARAAYIGGCAGTACTLTDELYGVPAGGTMAHAWVQMFDSEYEAFKAYCEIYPHNAVLLVDTYNTLKSGVPNAIRVFKEMLVPQGITNFAIRLDSGDISYLSKQARKMLDDAGLTTCKIVASNALDEHLIRDLIMQGAQVDTFGVGERMITSKSAPVFGGVYKLVAVEDEQGNIIPKIKLSENTAKITNPHFKKVYRLYDNETGKAIADEICLHDEVIDNTKPHVIFDPMATWKQKTLTNFTVRELQVPIFKNGKRVYDSPSIDKIRDYCKREVNSLWDEVKRFENPHRYYVDLSQKLWDIKKELCVANSMK</sequence>
<comment type="catalytic activity">
    <reaction evidence="8 9">
        <text>5-phospho-alpha-D-ribose 1-diphosphate + nicotinate + ATP + H2O = nicotinate beta-D-ribonucleotide + ADP + phosphate + diphosphate</text>
        <dbReference type="Rhea" id="RHEA:36163"/>
        <dbReference type="ChEBI" id="CHEBI:15377"/>
        <dbReference type="ChEBI" id="CHEBI:30616"/>
        <dbReference type="ChEBI" id="CHEBI:32544"/>
        <dbReference type="ChEBI" id="CHEBI:33019"/>
        <dbReference type="ChEBI" id="CHEBI:43474"/>
        <dbReference type="ChEBI" id="CHEBI:57502"/>
        <dbReference type="ChEBI" id="CHEBI:58017"/>
        <dbReference type="ChEBI" id="CHEBI:456216"/>
        <dbReference type="EC" id="6.3.4.21"/>
    </reaction>
</comment>
<dbReference type="FunFam" id="3.20.20.70:FF:000076">
    <property type="entry name" value="Nicotinate phosphoribosyltransferase"/>
    <property type="match status" value="1"/>
</dbReference>
<evidence type="ECO:0000256" key="4">
    <source>
        <dbReference type="ARBA" id="ARBA00022553"/>
    </source>
</evidence>
<dbReference type="Gene3D" id="3.20.140.10">
    <property type="entry name" value="nicotinate phosphoribosyltransferase"/>
    <property type="match status" value="1"/>
</dbReference>
<protein>
    <recommendedName>
        <fullName evidence="3 9">Nicotinate phosphoribosyltransferase</fullName>
        <ecNumber evidence="3 9">6.3.4.21</ecNumber>
    </recommendedName>
</protein>
<keyword evidence="6 9" id="KW-0662">Pyridine nucleotide biosynthesis</keyword>
<dbReference type="InterPro" id="IPR041619">
    <property type="entry name" value="NAPRTase_C"/>
</dbReference>
<dbReference type="PIRSF" id="PIRSF000484">
    <property type="entry name" value="NAPRT"/>
    <property type="match status" value="1"/>
</dbReference>
<evidence type="ECO:0000256" key="6">
    <source>
        <dbReference type="ARBA" id="ARBA00022642"/>
    </source>
</evidence>
<comment type="PTM">
    <text evidence="9">Transiently phosphorylated on a His residue during the reaction cycle. Phosphorylation strongly increases the affinity for substrates and increases the rate of nicotinate D-ribonucleotide production. Dephosphorylation regenerates the low-affinity form of the enzyme, leading to product release.</text>
</comment>
<dbReference type="Gene3D" id="3.20.20.70">
    <property type="entry name" value="Aldolase class I"/>
    <property type="match status" value="1"/>
</dbReference>
<dbReference type="eggNOG" id="COG1488">
    <property type="taxonomic scope" value="Bacteria"/>
</dbReference>
<dbReference type="PANTHER" id="PTHR11098">
    <property type="entry name" value="NICOTINATE PHOSPHORIBOSYLTRANSFERASE"/>
    <property type="match status" value="1"/>
</dbReference>
<dbReference type="SUPFAM" id="SSF51690">
    <property type="entry name" value="Nicotinate/Quinolinate PRTase C-terminal domain-like"/>
    <property type="match status" value="1"/>
</dbReference>
<dbReference type="UniPathway" id="UPA00253">
    <property type="reaction ID" value="UER00457"/>
</dbReference>
<dbReference type="GO" id="GO:0047280">
    <property type="term" value="F:nicotinamide phosphoribosyltransferase activity"/>
    <property type="evidence" value="ECO:0007669"/>
    <property type="project" value="UniProtKB-ARBA"/>
</dbReference>
<dbReference type="Pfam" id="PF17767">
    <property type="entry name" value="NAPRTase_N"/>
    <property type="match status" value="1"/>
</dbReference>
<evidence type="ECO:0000256" key="1">
    <source>
        <dbReference type="ARBA" id="ARBA00004952"/>
    </source>
</evidence>
<evidence type="ECO:0000256" key="3">
    <source>
        <dbReference type="ARBA" id="ARBA00013236"/>
    </source>
</evidence>
<dbReference type="EC" id="6.3.4.21" evidence="3 9"/>
<dbReference type="EMBL" id="LT906446">
    <property type="protein sequence ID" value="SNU97436.1"/>
    <property type="molecule type" value="Genomic_DNA"/>
</dbReference>
<evidence type="ECO:0000256" key="8">
    <source>
        <dbReference type="ARBA" id="ARBA00048668"/>
    </source>
</evidence>
<keyword evidence="12" id="KW-0328">Glycosyltransferase</keyword>
<evidence type="ECO:0000313" key="13">
    <source>
        <dbReference type="Proteomes" id="UP000215383"/>
    </source>
</evidence>